<evidence type="ECO:0000313" key="11">
    <source>
        <dbReference type="EMBL" id="CAB4545315.1"/>
    </source>
</evidence>
<dbReference type="Gene3D" id="3.30.450.40">
    <property type="match status" value="1"/>
</dbReference>
<dbReference type="InterPro" id="IPR003018">
    <property type="entry name" value="GAF"/>
</dbReference>
<dbReference type="AlphaFoldDB" id="A0A6J6C2P4"/>
<organism evidence="11">
    <name type="scientific">freshwater metagenome</name>
    <dbReference type="NCBI Taxonomy" id="449393"/>
    <lineage>
        <taxon>unclassified sequences</taxon>
        <taxon>metagenomes</taxon>
        <taxon>ecological metagenomes</taxon>
    </lineage>
</organism>
<protein>
    <recommendedName>
        <fullName evidence="2">histidine kinase</fullName>
        <ecNumber evidence="2">2.7.13.3</ecNumber>
    </recommendedName>
</protein>
<dbReference type="SMART" id="SM00387">
    <property type="entry name" value="HATPase_c"/>
    <property type="match status" value="1"/>
</dbReference>
<comment type="catalytic activity">
    <reaction evidence="1">
        <text>ATP + protein L-histidine = ADP + protein N-phospho-L-histidine.</text>
        <dbReference type="EC" id="2.7.13.3"/>
    </reaction>
</comment>
<dbReference type="SMART" id="SM00065">
    <property type="entry name" value="GAF"/>
    <property type="match status" value="1"/>
</dbReference>
<feature type="domain" description="GAF" evidence="9">
    <location>
        <begin position="187"/>
        <end position="325"/>
    </location>
</feature>
<dbReference type="Gene3D" id="3.30.565.10">
    <property type="entry name" value="Histidine kinase-like ATPase, C-terminal domain"/>
    <property type="match status" value="1"/>
</dbReference>
<dbReference type="InterPro" id="IPR036890">
    <property type="entry name" value="HATPase_C_sf"/>
</dbReference>
<dbReference type="InterPro" id="IPR003594">
    <property type="entry name" value="HATPase_dom"/>
</dbReference>
<dbReference type="PANTHER" id="PTHR24421:SF10">
    <property type="entry name" value="NITRATE_NITRITE SENSOR PROTEIN NARQ"/>
    <property type="match status" value="1"/>
</dbReference>
<evidence type="ECO:0000256" key="4">
    <source>
        <dbReference type="ARBA" id="ARBA00022679"/>
    </source>
</evidence>
<evidence type="ECO:0000259" key="10">
    <source>
        <dbReference type="SMART" id="SM00387"/>
    </source>
</evidence>
<keyword evidence="8" id="KW-0472">Membrane</keyword>
<keyword evidence="3" id="KW-0597">Phosphoprotein</keyword>
<dbReference type="SUPFAM" id="SSF55781">
    <property type="entry name" value="GAF domain-like"/>
    <property type="match status" value="1"/>
</dbReference>
<keyword evidence="7" id="KW-0067">ATP-binding</keyword>
<dbReference type="InterPro" id="IPR011712">
    <property type="entry name" value="Sig_transdc_His_kin_sub3_dim/P"/>
</dbReference>
<keyword evidence="8" id="KW-0812">Transmembrane</keyword>
<dbReference type="Pfam" id="PF07730">
    <property type="entry name" value="HisKA_3"/>
    <property type="match status" value="1"/>
</dbReference>
<keyword evidence="8" id="KW-1133">Transmembrane helix</keyword>
<dbReference type="InterPro" id="IPR050482">
    <property type="entry name" value="Sensor_HK_TwoCompSys"/>
</dbReference>
<dbReference type="EMBL" id="CAEZSR010000013">
    <property type="protein sequence ID" value="CAB4545315.1"/>
    <property type="molecule type" value="Genomic_DNA"/>
</dbReference>
<gene>
    <name evidence="11" type="ORF">UFOPK1493_00614</name>
</gene>
<dbReference type="GO" id="GO:0046983">
    <property type="term" value="F:protein dimerization activity"/>
    <property type="evidence" value="ECO:0007669"/>
    <property type="project" value="InterPro"/>
</dbReference>
<evidence type="ECO:0000256" key="3">
    <source>
        <dbReference type="ARBA" id="ARBA00022553"/>
    </source>
</evidence>
<sequence>MWPFRLLALAGAVVQGRDDLSSENWQLWVALAVAALYAVFAIVRPIPHRDDHRIRLRVVVEYALHTGLVMLTGAWTSPLALTLIPSVMVAGFAAGSAFAAQLIVASLVVVTVQHVPDAGVATGARDAAMWAGLLGVVAFTTGLSQRAALDAARQKEAAIRRVNRLSEANSLLFALQRVAQSMPASLDLDDVVDSTLSRVRALVPCDSLALYLLDDTDGRLDVFRNTGNTAQAQMTLSTAPSMVRAAIDAPRTVRIADLPAGTGLSPSARSGLYAALRARGTMVGLLAVESDRPEGLTQQHTEILHGLAEPFGIAIDNSRLFRRIRSTTVSEERRRIARDLHDQVGSSLAFLGFEVDRAQELAAQGRPVDEVLVDLRQQVTAVVNEIRETLHDLRTDVTDQRDLPATLRDHLARVGDRRQLRTEAHVDAPSRPPRQVERELWQIALEAITNVERHAQATTVRVTYLSHPDRVLLQVSDDGIGLNNGPRRADRYGMIGMRERTHGIGASLRVESTPGGGTTIAVELDPGEVRS</sequence>
<dbReference type="SUPFAM" id="SSF55874">
    <property type="entry name" value="ATPase domain of HSP90 chaperone/DNA topoisomerase II/histidine kinase"/>
    <property type="match status" value="1"/>
</dbReference>
<dbReference type="InterPro" id="IPR029016">
    <property type="entry name" value="GAF-like_dom_sf"/>
</dbReference>
<dbReference type="CDD" id="cd16917">
    <property type="entry name" value="HATPase_UhpB-NarQ-NarX-like"/>
    <property type="match status" value="1"/>
</dbReference>
<dbReference type="GO" id="GO:0016020">
    <property type="term" value="C:membrane"/>
    <property type="evidence" value="ECO:0007669"/>
    <property type="project" value="InterPro"/>
</dbReference>
<evidence type="ECO:0000256" key="1">
    <source>
        <dbReference type="ARBA" id="ARBA00000085"/>
    </source>
</evidence>
<keyword evidence="4" id="KW-0808">Transferase</keyword>
<feature type="transmembrane region" description="Helical" evidence="8">
    <location>
        <begin position="87"/>
        <end position="115"/>
    </location>
</feature>
<feature type="transmembrane region" description="Helical" evidence="8">
    <location>
        <begin position="58"/>
        <end position="75"/>
    </location>
</feature>
<evidence type="ECO:0000256" key="7">
    <source>
        <dbReference type="ARBA" id="ARBA00022840"/>
    </source>
</evidence>
<evidence type="ECO:0000256" key="6">
    <source>
        <dbReference type="ARBA" id="ARBA00022777"/>
    </source>
</evidence>
<dbReference type="Pfam" id="PF02518">
    <property type="entry name" value="HATPase_c"/>
    <property type="match status" value="1"/>
</dbReference>
<feature type="transmembrane region" description="Helical" evidence="8">
    <location>
        <begin position="127"/>
        <end position="144"/>
    </location>
</feature>
<keyword evidence="5" id="KW-0547">Nucleotide-binding</keyword>
<dbReference type="Pfam" id="PF13492">
    <property type="entry name" value="GAF_3"/>
    <property type="match status" value="1"/>
</dbReference>
<dbReference type="GO" id="GO:0005524">
    <property type="term" value="F:ATP binding"/>
    <property type="evidence" value="ECO:0007669"/>
    <property type="project" value="UniProtKB-KW"/>
</dbReference>
<feature type="domain" description="Histidine kinase/HSP90-like ATPase" evidence="10">
    <location>
        <begin position="435"/>
        <end position="528"/>
    </location>
</feature>
<dbReference type="EC" id="2.7.13.3" evidence="2"/>
<keyword evidence="6" id="KW-0418">Kinase</keyword>
<evidence type="ECO:0000256" key="8">
    <source>
        <dbReference type="SAM" id="Phobius"/>
    </source>
</evidence>
<feature type="transmembrane region" description="Helical" evidence="8">
    <location>
        <begin position="26"/>
        <end position="46"/>
    </location>
</feature>
<evidence type="ECO:0000259" key="9">
    <source>
        <dbReference type="SMART" id="SM00065"/>
    </source>
</evidence>
<dbReference type="GO" id="GO:0000155">
    <property type="term" value="F:phosphorelay sensor kinase activity"/>
    <property type="evidence" value="ECO:0007669"/>
    <property type="project" value="InterPro"/>
</dbReference>
<dbReference type="Gene3D" id="1.20.5.1930">
    <property type="match status" value="1"/>
</dbReference>
<proteinExistence type="predicted"/>
<accession>A0A6J6C2P4</accession>
<evidence type="ECO:0000256" key="2">
    <source>
        <dbReference type="ARBA" id="ARBA00012438"/>
    </source>
</evidence>
<evidence type="ECO:0000256" key="5">
    <source>
        <dbReference type="ARBA" id="ARBA00022741"/>
    </source>
</evidence>
<dbReference type="PANTHER" id="PTHR24421">
    <property type="entry name" value="NITRATE/NITRITE SENSOR PROTEIN NARX-RELATED"/>
    <property type="match status" value="1"/>
</dbReference>
<reference evidence="11" key="1">
    <citation type="submission" date="2020-05" db="EMBL/GenBank/DDBJ databases">
        <authorList>
            <person name="Chiriac C."/>
            <person name="Salcher M."/>
            <person name="Ghai R."/>
            <person name="Kavagutti S V."/>
        </authorList>
    </citation>
    <scope>NUCLEOTIDE SEQUENCE</scope>
</reference>
<name>A0A6J6C2P4_9ZZZZ</name>